<dbReference type="InterPro" id="IPR038919">
    <property type="entry name" value="STB2/STB2"/>
</dbReference>
<dbReference type="GO" id="GO:0070822">
    <property type="term" value="C:Sin3-type complex"/>
    <property type="evidence" value="ECO:0007669"/>
    <property type="project" value="TreeGrafter"/>
</dbReference>
<evidence type="ECO:0000256" key="1">
    <source>
        <dbReference type="SAM" id="MobiDB-lite"/>
    </source>
</evidence>
<comment type="caution">
    <text evidence="3">The sequence shown here is derived from an EMBL/GenBank/DDBJ whole genome shotgun (WGS) entry which is preliminary data.</text>
</comment>
<evidence type="ECO:0000259" key="2">
    <source>
        <dbReference type="Pfam" id="PF25995"/>
    </source>
</evidence>
<proteinExistence type="predicted"/>
<reference evidence="3" key="1">
    <citation type="journal article" date="2021" name="Open Biol.">
        <title>Shared evolutionary footprints suggest mitochondrial oxidative damage underlies multiple complex I losses in fungi.</title>
        <authorList>
            <person name="Schikora-Tamarit M.A."/>
            <person name="Marcet-Houben M."/>
            <person name="Nosek J."/>
            <person name="Gabaldon T."/>
        </authorList>
    </citation>
    <scope>NUCLEOTIDE SEQUENCE</scope>
    <source>
        <strain evidence="3">CBS6341</strain>
    </source>
</reference>
<dbReference type="AlphaFoldDB" id="A0A9P8T565"/>
<accession>A0A9P8T565</accession>
<keyword evidence="4" id="KW-1185">Reference proteome</keyword>
<dbReference type="InterPro" id="IPR059025">
    <property type="entry name" value="STB6_N"/>
</dbReference>
<feature type="domain" description="STB6-like N-terminal" evidence="2">
    <location>
        <begin position="62"/>
        <end position="198"/>
    </location>
</feature>
<name>A0A9P8T565_9ASCO</name>
<dbReference type="PANTHER" id="PTHR31011:SF2">
    <property type="entry name" value="PROTEIN STB2-RELATED"/>
    <property type="match status" value="1"/>
</dbReference>
<feature type="region of interest" description="Disordered" evidence="1">
    <location>
        <begin position="14"/>
        <end position="33"/>
    </location>
</feature>
<dbReference type="Pfam" id="PF25995">
    <property type="entry name" value="STB6_N"/>
    <property type="match status" value="1"/>
</dbReference>
<feature type="compositionally biased region" description="Polar residues" evidence="1">
    <location>
        <begin position="14"/>
        <end position="31"/>
    </location>
</feature>
<dbReference type="PANTHER" id="PTHR31011">
    <property type="entry name" value="PROTEIN STB2-RELATED"/>
    <property type="match status" value="1"/>
</dbReference>
<sequence length="791" mass="91857">MMASDFVLPSNTGQLFQSSNSTPNRPVSPFSSDDLLIDPDENRYKTSNDKICDRSDEDEVITYLFPECAALKTICSSNCNHTARPLAIKGYEIYIVEQWACSRKLSTVITAFTGDSEHQIQVVQVQLPNDRDKWSEQFKHLFKEFEDYGAKPKETDEGILFVTNLSSFPSNLNLLLVPNGNAVEVWDYFKVSVNLRRLNCAGRSALILSVPSDASEDKFRQIYKTHPKIDIMYAVKELVTLVQISLVNFKLLDPFFVDGLLCDKTEKNIQIWWGLFGSVYYGTEPKDGILGPSTLSAILGFVLSCNFRLDMAGSDFPKECFNYFNFRINVGKFQKQYNLQRTWYLDPITVNKLFKVTSKTSTSDISKLKKVVKSRVQDISRRSNSEHNSIEVLTTDLEKCIKYFKVSARLEYLWYARGDVRDLKQFDYHHEKSFSYNTPNSTIRSGVGKIKIFPKKIQDEYIYSSPKRKNRKDDTNEEEYRQKQEQTPQQPLQKSNISTDESPHVNIASDISDVNSFCQAIRRSTDADDFVKNLKRRNSFPYLQQEINIHQMDYRNHNISLNSTPAILKLRRSQSFSLVEESILRWKTVTIPLKLVDLMKAIELSIEHYKSSSHKFKNSKMQNVKNLETCQSKLYRLNLKLKPVLNNCQLQFQANDRINSKIHDVEQLGARLEYETRLLSTRVRDTQDSVNNFMKKLEILENFIEKSMICNRKSWYDTFGYENVLEVWQRIESRFPKFSAMINKCFKSIYDNTEPQQTEVELSSDDNDEPTIRSKNDEFVIQNINEIDAHK</sequence>
<gene>
    <name evidence="3" type="ORF">WICMUC_005495</name>
</gene>
<dbReference type="OrthoDB" id="19806at2759"/>
<dbReference type="Proteomes" id="UP000769528">
    <property type="component" value="Unassembled WGS sequence"/>
</dbReference>
<evidence type="ECO:0000313" key="3">
    <source>
        <dbReference type="EMBL" id="KAH3666678.1"/>
    </source>
</evidence>
<reference evidence="3" key="2">
    <citation type="submission" date="2021-01" db="EMBL/GenBank/DDBJ databases">
        <authorList>
            <person name="Schikora-Tamarit M.A."/>
        </authorList>
    </citation>
    <scope>NUCLEOTIDE SEQUENCE</scope>
    <source>
        <strain evidence="3">CBS6341</strain>
    </source>
</reference>
<protein>
    <recommendedName>
        <fullName evidence="2">STB6-like N-terminal domain-containing protein</fullName>
    </recommendedName>
</protein>
<organism evidence="3 4">
    <name type="scientific">Wickerhamomyces mucosus</name>
    <dbReference type="NCBI Taxonomy" id="1378264"/>
    <lineage>
        <taxon>Eukaryota</taxon>
        <taxon>Fungi</taxon>
        <taxon>Dikarya</taxon>
        <taxon>Ascomycota</taxon>
        <taxon>Saccharomycotina</taxon>
        <taxon>Saccharomycetes</taxon>
        <taxon>Phaffomycetales</taxon>
        <taxon>Wickerhamomycetaceae</taxon>
        <taxon>Wickerhamomyces</taxon>
    </lineage>
</organism>
<feature type="region of interest" description="Disordered" evidence="1">
    <location>
        <begin position="463"/>
        <end position="503"/>
    </location>
</feature>
<dbReference type="EMBL" id="JAEUBF010001406">
    <property type="protein sequence ID" value="KAH3666678.1"/>
    <property type="molecule type" value="Genomic_DNA"/>
</dbReference>
<evidence type="ECO:0000313" key="4">
    <source>
        <dbReference type="Proteomes" id="UP000769528"/>
    </source>
</evidence>
<feature type="compositionally biased region" description="Low complexity" evidence="1">
    <location>
        <begin position="485"/>
        <end position="494"/>
    </location>
</feature>
<feature type="compositionally biased region" description="Basic and acidic residues" evidence="1">
    <location>
        <begin position="471"/>
        <end position="484"/>
    </location>
</feature>